<feature type="domain" description="Hermes trasposase DNA-binding" evidence="1">
    <location>
        <begin position="2"/>
        <end position="27"/>
    </location>
</feature>
<dbReference type="SUPFAM" id="SSF140996">
    <property type="entry name" value="Hermes dimerisation domain"/>
    <property type="match status" value="1"/>
</dbReference>
<reference evidence="2" key="1">
    <citation type="submission" date="2014-11" db="EMBL/GenBank/DDBJ databases">
        <authorList>
            <person name="Geib S."/>
        </authorList>
    </citation>
    <scope>NUCLEOTIDE SEQUENCE</scope>
</reference>
<dbReference type="Gene3D" id="1.10.10.1070">
    <property type="entry name" value="Zinc finger, BED domain-containing"/>
    <property type="match status" value="1"/>
</dbReference>
<dbReference type="AlphaFoldDB" id="A0A0A1WJC0"/>
<evidence type="ECO:0000259" key="1">
    <source>
        <dbReference type="Pfam" id="PF10683"/>
    </source>
</evidence>
<proteinExistence type="predicted"/>
<reference evidence="2" key="2">
    <citation type="journal article" date="2015" name="Gigascience">
        <title>Reconstructing a comprehensive transcriptome assembly of a white-pupal translocated strain of the pest fruit fly Bactrocera cucurbitae.</title>
        <authorList>
            <person name="Sim S.B."/>
            <person name="Calla B."/>
            <person name="Hall B."/>
            <person name="DeRego T."/>
            <person name="Geib S.M."/>
        </authorList>
    </citation>
    <scope>NUCLEOTIDE SEQUENCE</scope>
</reference>
<protein>
    <submittedName>
        <fullName evidence="2">Transposable element Hobo transposase</fullName>
    </submittedName>
</protein>
<gene>
    <name evidence="2" type="primary">T_6</name>
    <name evidence="2" type="ORF">g.23261</name>
</gene>
<dbReference type="EMBL" id="GBXI01015799">
    <property type="protein sequence ID" value="JAC98492.1"/>
    <property type="molecule type" value="Transcribed_RNA"/>
</dbReference>
<dbReference type="Pfam" id="PF10683">
    <property type="entry name" value="DBD_Tnp_Hermes"/>
    <property type="match status" value="1"/>
</dbReference>
<accession>A0A0A1WJC0</accession>
<dbReference type="InterPro" id="IPR018473">
    <property type="entry name" value="Hermes_transposase_DNA-db"/>
</dbReference>
<sequence>MTNFFIKLGAVYGENIDVDDHLPDPTTVSRNVQKSVEKTKLEIRGEIAEAGIRWNSHYRMLKAIHDNWADMNRILSNKGRKSTTFKDKFNYCKIFGRCMREC</sequence>
<organism evidence="2">
    <name type="scientific">Zeugodacus cucurbitae</name>
    <name type="common">Melon fruit fly</name>
    <name type="synonym">Bactrocera cucurbitae</name>
    <dbReference type="NCBI Taxonomy" id="28588"/>
    <lineage>
        <taxon>Eukaryota</taxon>
        <taxon>Metazoa</taxon>
        <taxon>Ecdysozoa</taxon>
        <taxon>Arthropoda</taxon>
        <taxon>Hexapoda</taxon>
        <taxon>Insecta</taxon>
        <taxon>Pterygota</taxon>
        <taxon>Neoptera</taxon>
        <taxon>Endopterygota</taxon>
        <taxon>Diptera</taxon>
        <taxon>Brachycera</taxon>
        <taxon>Muscomorpha</taxon>
        <taxon>Tephritoidea</taxon>
        <taxon>Tephritidae</taxon>
        <taxon>Zeugodacus</taxon>
        <taxon>Zeugodacus</taxon>
    </lineage>
</organism>
<evidence type="ECO:0000313" key="2">
    <source>
        <dbReference type="EMBL" id="JAC98492.1"/>
    </source>
</evidence>
<name>A0A0A1WJC0_ZEUCU</name>